<keyword evidence="2" id="KW-1133">Transmembrane helix</keyword>
<dbReference type="STRING" id="1569628.A0A316UY78"/>
<dbReference type="OrthoDB" id="3365917at2759"/>
<protein>
    <submittedName>
        <fullName evidence="3">Uncharacterized protein</fullName>
    </submittedName>
</protein>
<evidence type="ECO:0000313" key="3">
    <source>
        <dbReference type="EMBL" id="PWN30266.1"/>
    </source>
</evidence>
<dbReference type="AlphaFoldDB" id="A0A316UY78"/>
<feature type="transmembrane region" description="Helical" evidence="2">
    <location>
        <begin position="337"/>
        <end position="356"/>
    </location>
</feature>
<reference evidence="3 4" key="1">
    <citation type="journal article" date="2018" name="Mol. Biol. Evol.">
        <title>Broad Genomic Sampling Reveals a Smut Pathogenic Ancestry of the Fungal Clade Ustilaginomycotina.</title>
        <authorList>
            <person name="Kijpornyongpan T."/>
            <person name="Mondo S.J."/>
            <person name="Barry K."/>
            <person name="Sandor L."/>
            <person name="Lee J."/>
            <person name="Lipzen A."/>
            <person name="Pangilinan J."/>
            <person name="LaButti K."/>
            <person name="Hainaut M."/>
            <person name="Henrissat B."/>
            <person name="Grigoriev I.V."/>
            <person name="Spatafora J.W."/>
            <person name="Aime M.C."/>
        </authorList>
    </citation>
    <scope>NUCLEOTIDE SEQUENCE [LARGE SCALE GENOMIC DNA]</scope>
    <source>
        <strain evidence="3 4">MCA 5214</strain>
    </source>
</reference>
<proteinExistence type="predicted"/>
<keyword evidence="4" id="KW-1185">Reference proteome</keyword>
<accession>A0A316UY78</accession>
<dbReference type="Proteomes" id="UP000245884">
    <property type="component" value="Unassembled WGS sequence"/>
</dbReference>
<gene>
    <name evidence="3" type="ORF">BDZ90DRAFT_229280</name>
</gene>
<name>A0A316UY78_9BASI</name>
<evidence type="ECO:0000256" key="2">
    <source>
        <dbReference type="SAM" id="Phobius"/>
    </source>
</evidence>
<sequence>MPIIARKDKDDSPLSAKGVEFTLLSIFPRKGGGSARAGGSVHSIPSSSSGRSSSHGVYSGSSSSPRFIPPGSSGRSIPYASRSSVGYCYGNGCTAGRVGSYNAATSANAGVPRGLVPAPLAFQGRPQGGVGRSDIYGTARYGSGITGGYSPRPSYAGGTTAGYGFPFVYWPVSWPGYPDAGYYGSGAYNRTDRPGGAISVHVLGVPPGVNQTSNNFMLYGDANSNTAILKHLVPNCNVTWNSQPLFGVNPRQAVQYYRGSSYVLLLQGYNNSQPDSYTTNNATVITTPVTPLPSTVNMTYFNCLNRTLGMDLPLPYEDSAGTVVKNAALGMAGEPMMALQTAWVAILLVVLVQLLGR</sequence>
<dbReference type="EMBL" id="KZ819662">
    <property type="protein sequence ID" value="PWN30266.1"/>
    <property type="molecule type" value="Genomic_DNA"/>
</dbReference>
<keyword evidence="2" id="KW-0472">Membrane</keyword>
<evidence type="ECO:0000313" key="4">
    <source>
        <dbReference type="Proteomes" id="UP000245884"/>
    </source>
</evidence>
<keyword evidence="2" id="KW-0812">Transmembrane</keyword>
<organism evidence="3 4">
    <name type="scientific">Jaminaea rosea</name>
    <dbReference type="NCBI Taxonomy" id="1569628"/>
    <lineage>
        <taxon>Eukaryota</taxon>
        <taxon>Fungi</taxon>
        <taxon>Dikarya</taxon>
        <taxon>Basidiomycota</taxon>
        <taxon>Ustilaginomycotina</taxon>
        <taxon>Exobasidiomycetes</taxon>
        <taxon>Microstromatales</taxon>
        <taxon>Microstromatales incertae sedis</taxon>
        <taxon>Jaminaea</taxon>
    </lineage>
</organism>
<dbReference type="RefSeq" id="XP_025364878.1">
    <property type="nucleotide sequence ID" value="XM_025504995.1"/>
</dbReference>
<feature type="region of interest" description="Disordered" evidence="1">
    <location>
        <begin position="31"/>
        <end position="75"/>
    </location>
</feature>
<dbReference type="GeneID" id="37026818"/>
<evidence type="ECO:0000256" key="1">
    <source>
        <dbReference type="SAM" id="MobiDB-lite"/>
    </source>
</evidence>
<feature type="compositionally biased region" description="Low complexity" evidence="1">
    <location>
        <begin position="37"/>
        <end position="66"/>
    </location>
</feature>